<gene>
    <name evidence="13" type="ORF">CB5_LOCUS21877</name>
</gene>
<feature type="compositionally biased region" description="Gly residues" evidence="10">
    <location>
        <begin position="9"/>
        <end position="18"/>
    </location>
</feature>
<evidence type="ECO:0000313" key="13">
    <source>
        <dbReference type="EMBL" id="CAD1838666.1"/>
    </source>
</evidence>
<dbReference type="Gene3D" id="3.30.200.20">
    <property type="entry name" value="Phosphorylase Kinase, domain 1"/>
    <property type="match status" value="1"/>
</dbReference>
<comment type="similarity">
    <text evidence="1">Belongs to the protein kinase superfamily. TKL Ser/Thr protein kinase family. RAF subfamily.</text>
</comment>
<dbReference type="PANTHER" id="PTHR44329">
    <property type="entry name" value="SERINE/THREONINE-PROTEIN KINASE TNNI3K-RELATED"/>
    <property type="match status" value="1"/>
</dbReference>
<evidence type="ECO:0000256" key="2">
    <source>
        <dbReference type="ARBA" id="ARBA00012513"/>
    </source>
</evidence>
<dbReference type="InterPro" id="IPR045865">
    <property type="entry name" value="ACT-like_dom_sf"/>
</dbReference>
<dbReference type="InterPro" id="IPR001245">
    <property type="entry name" value="Ser-Thr/Tyr_kinase_cat_dom"/>
</dbReference>
<organism evidence="13">
    <name type="scientific">Ananas comosus var. bracteatus</name>
    <name type="common">red pineapple</name>
    <dbReference type="NCBI Taxonomy" id="296719"/>
    <lineage>
        <taxon>Eukaryota</taxon>
        <taxon>Viridiplantae</taxon>
        <taxon>Streptophyta</taxon>
        <taxon>Embryophyta</taxon>
        <taxon>Tracheophyta</taxon>
        <taxon>Spermatophyta</taxon>
        <taxon>Magnoliopsida</taxon>
        <taxon>Liliopsida</taxon>
        <taxon>Poales</taxon>
        <taxon>Bromeliaceae</taxon>
        <taxon>Bromelioideae</taxon>
        <taxon>Ananas</taxon>
    </lineage>
</organism>
<reference evidence="13" key="1">
    <citation type="submission" date="2020-07" db="EMBL/GenBank/DDBJ databases">
        <authorList>
            <person name="Lin J."/>
        </authorList>
    </citation>
    <scope>NUCLEOTIDE SEQUENCE</scope>
</reference>
<evidence type="ECO:0000256" key="3">
    <source>
        <dbReference type="ARBA" id="ARBA00022527"/>
    </source>
</evidence>
<evidence type="ECO:0000256" key="4">
    <source>
        <dbReference type="ARBA" id="ARBA00022679"/>
    </source>
</evidence>
<feature type="domain" description="ACT" evidence="12">
    <location>
        <begin position="194"/>
        <end position="274"/>
    </location>
</feature>
<dbReference type="EMBL" id="LR862133">
    <property type="protein sequence ID" value="CAD1838666.1"/>
    <property type="molecule type" value="Genomic_DNA"/>
</dbReference>
<evidence type="ECO:0000256" key="8">
    <source>
        <dbReference type="ARBA" id="ARBA00047899"/>
    </source>
</evidence>
<dbReference type="InterPro" id="IPR008271">
    <property type="entry name" value="Ser/Thr_kinase_AS"/>
</dbReference>
<dbReference type="PROSITE" id="PS50011">
    <property type="entry name" value="PROTEIN_KINASE_DOM"/>
    <property type="match status" value="1"/>
</dbReference>
<dbReference type="InterPro" id="IPR000719">
    <property type="entry name" value="Prot_kinase_dom"/>
</dbReference>
<keyword evidence="4" id="KW-0808">Transferase</keyword>
<protein>
    <recommendedName>
        <fullName evidence="2">non-specific serine/threonine protein kinase</fullName>
        <ecNumber evidence="2">2.7.11.1</ecNumber>
    </recommendedName>
</protein>
<dbReference type="SMART" id="SM00220">
    <property type="entry name" value="S_TKc"/>
    <property type="match status" value="1"/>
</dbReference>
<dbReference type="PROSITE" id="PS51671">
    <property type="entry name" value="ACT"/>
    <property type="match status" value="1"/>
</dbReference>
<evidence type="ECO:0000256" key="10">
    <source>
        <dbReference type="SAM" id="MobiDB-lite"/>
    </source>
</evidence>
<comment type="catalytic activity">
    <reaction evidence="8">
        <text>L-threonyl-[protein] + ATP = O-phospho-L-threonyl-[protein] + ADP + H(+)</text>
        <dbReference type="Rhea" id="RHEA:46608"/>
        <dbReference type="Rhea" id="RHEA-COMP:11060"/>
        <dbReference type="Rhea" id="RHEA-COMP:11605"/>
        <dbReference type="ChEBI" id="CHEBI:15378"/>
        <dbReference type="ChEBI" id="CHEBI:30013"/>
        <dbReference type="ChEBI" id="CHEBI:30616"/>
        <dbReference type="ChEBI" id="CHEBI:61977"/>
        <dbReference type="ChEBI" id="CHEBI:456216"/>
        <dbReference type="EC" id="2.7.11.1"/>
    </reaction>
</comment>
<evidence type="ECO:0000256" key="7">
    <source>
        <dbReference type="ARBA" id="ARBA00022840"/>
    </source>
</evidence>
<dbReference type="Pfam" id="PF07714">
    <property type="entry name" value="PK_Tyr_Ser-Thr"/>
    <property type="match status" value="1"/>
</dbReference>
<dbReference type="Gene3D" id="1.10.510.10">
    <property type="entry name" value="Transferase(Phosphotransferase) domain 1"/>
    <property type="match status" value="2"/>
</dbReference>
<name>A0A6V7Q733_ANACO</name>
<keyword evidence="5" id="KW-0547">Nucleotide-binding</keyword>
<keyword evidence="7" id="KW-0067">ATP-binding</keyword>
<dbReference type="AlphaFoldDB" id="A0A6V7Q733"/>
<dbReference type="PROSITE" id="PS00108">
    <property type="entry name" value="PROTEIN_KINASE_ST"/>
    <property type="match status" value="1"/>
</dbReference>
<accession>A0A6V7Q733</accession>
<dbReference type="GO" id="GO:0005524">
    <property type="term" value="F:ATP binding"/>
    <property type="evidence" value="ECO:0007669"/>
    <property type="project" value="UniProtKB-KW"/>
</dbReference>
<feature type="region of interest" description="Disordered" evidence="10">
    <location>
        <begin position="534"/>
        <end position="574"/>
    </location>
</feature>
<evidence type="ECO:0000256" key="9">
    <source>
        <dbReference type="ARBA" id="ARBA00048679"/>
    </source>
</evidence>
<dbReference type="InterPro" id="IPR051681">
    <property type="entry name" value="Ser/Thr_Kinases-Pseudokinases"/>
</dbReference>
<comment type="catalytic activity">
    <reaction evidence="9">
        <text>L-seryl-[protein] + ATP = O-phospho-L-seryl-[protein] + ADP + H(+)</text>
        <dbReference type="Rhea" id="RHEA:17989"/>
        <dbReference type="Rhea" id="RHEA-COMP:9863"/>
        <dbReference type="Rhea" id="RHEA-COMP:11604"/>
        <dbReference type="ChEBI" id="CHEBI:15378"/>
        <dbReference type="ChEBI" id="CHEBI:29999"/>
        <dbReference type="ChEBI" id="CHEBI:30616"/>
        <dbReference type="ChEBI" id="CHEBI:83421"/>
        <dbReference type="ChEBI" id="CHEBI:456216"/>
        <dbReference type="EC" id="2.7.11.1"/>
    </reaction>
</comment>
<feature type="compositionally biased region" description="Basic and acidic residues" evidence="10">
    <location>
        <begin position="547"/>
        <end position="558"/>
    </location>
</feature>
<dbReference type="InterPro" id="IPR011009">
    <property type="entry name" value="Kinase-like_dom_sf"/>
</dbReference>
<dbReference type="SUPFAM" id="SSF55021">
    <property type="entry name" value="ACT-like"/>
    <property type="match status" value="1"/>
</dbReference>
<keyword evidence="6" id="KW-0418">Kinase</keyword>
<evidence type="ECO:0000259" key="12">
    <source>
        <dbReference type="PROSITE" id="PS51671"/>
    </source>
</evidence>
<dbReference type="GO" id="GO:0004674">
    <property type="term" value="F:protein serine/threonine kinase activity"/>
    <property type="evidence" value="ECO:0007669"/>
    <property type="project" value="UniProtKB-KW"/>
</dbReference>
<dbReference type="EC" id="2.7.11.1" evidence="2"/>
<evidence type="ECO:0000259" key="11">
    <source>
        <dbReference type="PROSITE" id="PS50011"/>
    </source>
</evidence>
<sequence>MEGREGGERVGGPGNGGARGRDGGELVAPRGFRGGVHVLCDIRNQIYARLVESGCEEAVADPDRFRKQLEAHFDRFPESYSLDVHAARAEDVLLHQKILAESEDPKNCPVFHVRFLKNDDMQPSPYIGSPSEGCHSNGNKGDLPPNRRIEFEPCSRLEDLNLNMRKISKDIEDRSDPSEALSTRNDIRHVPIHEIIFSSIDKPKVLCQLSAVLSDVGLNIREAHVFSTLDGYCLDVFVVDGWFTEVGFLTSVNKPFVLARRDIFQAKMLLTLQSYAQGTDDLLKELREAATRNNVLLSGSLHSSASDRILELHQRVADTDIDTKFLKMGEKIAVGSCGDLFRGTYLGLDVAIKILRSERLSEALQVEFDQEVMILRKVDHINVVRFYGACTKPPDLCIITEYMHGGNLYDYLHKQERVLELSVLLKIAIDVCKGMDYLHKNNIIHRDLKTANLLIHRNQVPYENLTPLQAALGVRLGMRPELPNDRHPRLLDLMQRCWQENPDIRSSFPEILIELEELLQQVQVVNRVNVKEENGVAMEKEEEEGDERLGQDGSKESIEYQEVTFLGEEDEATR</sequence>
<evidence type="ECO:0000256" key="6">
    <source>
        <dbReference type="ARBA" id="ARBA00022777"/>
    </source>
</evidence>
<feature type="domain" description="Protein kinase" evidence="11">
    <location>
        <begin position="326"/>
        <end position="574"/>
    </location>
</feature>
<dbReference type="SUPFAM" id="SSF56112">
    <property type="entry name" value="Protein kinase-like (PK-like)"/>
    <property type="match status" value="1"/>
</dbReference>
<keyword evidence="3" id="KW-0723">Serine/threonine-protein kinase</keyword>
<evidence type="ECO:0000256" key="5">
    <source>
        <dbReference type="ARBA" id="ARBA00022741"/>
    </source>
</evidence>
<dbReference type="PANTHER" id="PTHR44329:SF41">
    <property type="entry name" value="OS12G0163800 PROTEIN"/>
    <property type="match status" value="1"/>
</dbReference>
<evidence type="ECO:0000256" key="1">
    <source>
        <dbReference type="ARBA" id="ARBA00010507"/>
    </source>
</evidence>
<feature type="region of interest" description="Disordered" evidence="10">
    <location>
        <begin position="1"/>
        <end position="23"/>
    </location>
</feature>
<proteinExistence type="inferred from homology"/>
<dbReference type="InterPro" id="IPR002912">
    <property type="entry name" value="ACT_dom"/>
</dbReference>
<dbReference type="FunFam" id="3.30.200.20:FF:000060">
    <property type="entry name" value="Serine/threonine-protein kinase isoform 1"/>
    <property type="match status" value="1"/>
</dbReference>